<accession>A0A9P6UDV6</accession>
<dbReference type="AlphaFoldDB" id="A0A9P6UDV6"/>
<feature type="non-terminal residue" evidence="2">
    <location>
        <position position="336"/>
    </location>
</feature>
<sequence>MPRYHRKVPDHEMPKIDRKYSGPVRTNVRLFLHEFKTQGNLSYGSKVFAVVCYRLLALANLDQKVRDKWDELREKAKGDRWSWDKCEQVFVECALSIHEKQTEVEDFARQGREKGEAYAEFAARLRRLVEVYRVRELAKQADVVTALKMSIPSLAMTVMQQGLIIKMLLAHVGMDMPDTNSVDFLMDAIPTALGPDDCTEWKIFIEGSKKARALRDAEEAKTNPGKQQQQQQQKKPMGAQVNGGAVTNKATIPSAAPAQQNHQGQFNGHGGGRGRGRGRFQPYRGEYSDPDPDTDPAVMPISEEKEHQDCIINFGAASVNSLQETTEVSPDPKLAK</sequence>
<reference evidence="2" key="1">
    <citation type="journal article" date="2020" name="Fungal Divers.">
        <title>Resolving the Mortierellaceae phylogeny through synthesis of multi-gene phylogenetics and phylogenomics.</title>
        <authorList>
            <person name="Vandepol N."/>
            <person name="Liber J."/>
            <person name="Desiro A."/>
            <person name="Na H."/>
            <person name="Kennedy M."/>
            <person name="Barry K."/>
            <person name="Grigoriev I.V."/>
            <person name="Miller A.N."/>
            <person name="O'Donnell K."/>
            <person name="Stajich J.E."/>
            <person name="Bonito G."/>
        </authorList>
    </citation>
    <scope>NUCLEOTIDE SEQUENCE</scope>
    <source>
        <strain evidence="2">NVP60</strain>
    </source>
</reference>
<dbReference type="Proteomes" id="UP000823405">
    <property type="component" value="Unassembled WGS sequence"/>
</dbReference>
<dbReference type="OrthoDB" id="2418706at2759"/>
<evidence type="ECO:0000256" key="1">
    <source>
        <dbReference type="SAM" id="MobiDB-lite"/>
    </source>
</evidence>
<evidence type="ECO:0000313" key="2">
    <source>
        <dbReference type="EMBL" id="KAG0276348.1"/>
    </source>
</evidence>
<dbReference type="EMBL" id="JAAAIN010005076">
    <property type="protein sequence ID" value="KAG0276348.1"/>
    <property type="molecule type" value="Genomic_DNA"/>
</dbReference>
<feature type="region of interest" description="Disordered" evidence="1">
    <location>
        <begin position="214"/>
        <end position="244"/>
    </location>
</feature>
<protein>
    <submittedName>
        <fullName evidence="2">Uncharacterized protein</fullName>
    </submittedName>
</protein>
<comment type="caution">
    <text evidence="2">The sequence shown here is derived from an EMBL/GenBank/DDBJ whole genome shotgun (WGS) entry which is preliminary data.</text>
</comment>
<keyword evidence="3" id="KW-1185">Reference proteome</keyword>
<evidence type="ECO:0000313" key="3">
    <source>
        <dbReference type="Proteomes" id="UP000823405"/>
    </source>
</evidence>
<organism evidence="2 3">
    <name type="scientific">Linnemannia gamsii</name>
    <dbReference type="NCBI Taxonomy" id="64522"/>
    <lineage>
        <taxon>Eukaryota</taxon>
        <taxon>Fungi</taxon>
        <taxon>Fungi incertae sedis</taxon>
        <taxon>Mucoromycota</taxon>
        <taxon>Mortierellomycotina</taxon>
        <taxon>Mortierellomycetes</taxon>
        <taxon>Mortierellales</taxon>
        <taxon>Mortierellaceae</taxon>
        <taxon>Linnemannia</taxon>
    </lineage>
</organism>
<feature type="compositionally biased region" description="Low complexity" evidence="1">
    <location>
        <begin position="226"/>
        <end position="235"/>
    </location>
</feature>
<gene>
    <name evidence="2" type="ORF">BGZ97_010097</name>
</gene>
<name>A0A9P6UDV6_9FUNG</name>
<proteinExistence type="predicted"/>
<feature type="region of interest" description="Disordered" evidence="1">
    <location>
        <begin position="256"/>
        <end position="299"/>
    </location>
</feature>